<gene>
    <name evidence="2" type="ORF">CWI39_0030p0030</name>
</gene>
<comment type="caution">
    <text evidence="2">The sequence shown here is derived from an EMBL/GenBank/DDBJ whole genome shotgun (WGS) entry which is preliminary data.</text>
</comment>
<name>A0A4Q9LPB7_9MICR</name>
<protein>
    <recommendedName>
        <fullName evidence="4">Secreted protein</fullName>
    </recommendedName>
</protein>
<organism evidence="2 3">
    <name type="scientific">Hamiltosporidium magnivora</name>
    <dbReference type="NCBI Taxonomy" id="148818"/>
    <lineage>
        <taxon>Eukaryota</taxon>
        <taxon>Fungi</taxon>
        <taxon>Fungi incertae sedis</taxon>
        <taxon>Microsporidia</taxon>
        <taxon>Dubosqiidae</taxon>
        <taxon>Hamiltosporidium</taxon>
    </lineage>
</organism>
<dbReference type="Proteomes" id="UP000293045">
    <property type="component" value="Unassembled WGS sequence"/>
</dbReference>
<evidence type="ECO:0000256" key="1">
    <source>
        <dbReference type="SAM" id="SignalP"/>
    </source>
</evidence>
<evidence type="ECO:0000313" key="3">
    <source>
        <dbReference type="Proteomes" id="UP000293045"/>
    </source>
</evidence>
<reference evidence="2 3" key="1">
    <citation type="submission" date="2017-12" db="EMBL/GenBank/DDBJ databases">
        <authorList>
            <person name="Pombert J.-F."/>
            <person name="Haag K.L."/>
            <person name="Ebert D."/>
        </authorList>
    </citation>
    <scope>NUCLEOTIDE SEQUENCE [LARGE SCALE GENOMIC DNA]</scope>
    <source>
        <strain evidence="2">IL-BN-2</strain>
    </source>
</reference>
<dbReference type="VEuPathDB" id="MicrosporidiaDB:CWI39_0030p0030"/>
<sequence length="84" mass="8975">MLFSLRTPTFFIISFACIFSKKAQSDVQAKSNIVAGASDRPTGKSEFSEVADPFYNPYRAGYRRGVGYGYGTGAAVGGVGYGFP</sequence>
<feature type="chain" id="PRO_5020717159" description="Secreted protein" evidence="1">
    <location>
        <begin position="26"/>
        <end position="84"/>
    </location>
</feature>
<evidence type="ECO:0000313" key="2">
    <source>
        <dbReference type="EMBL" id="TBU09846.1"/>
    </source>
</evidence>
<accession>A0A4Q9LPB7</accession>
<dbReference type="PROSITE" id="PS51257">
    <property type="entry name" value="PROKAR_LIPOPROTEIN"/>
    <property type="match status" value="1"/>
</dbReference>
<feature type="signal peptide" evidence="1">
    <location>
        <begin position="1"/>
        <end position="25"/>
    </location>
</feature>
<proteinExistence type="predicted"/>
<dbReference type="EMBL" id="PIXR01000030">
    <property type="protein sequence ID" value="TBU09846.1"/>
    <property type="molecule type" value="Genomic_DNA"/>
</dbReference>
<evidence type="ECO:0008006" key="4">
    <source>
        <dbReference type="Google" id="ProtNLM"/>
    </source>
</evidence>
<keyword evidence="1" id="KW-0732">Signal</keyword>
<dbReference type="AlphaFoldDB" id="A0A4Q9LPB7"/>